<dbReference type="SUPFAM" id="SSF50129">
    <property type="entry name" value="GroES-like"/>
    <property type="match status" value="1"/>
</dbReference>
<accession>A0ABV0BET3</accession>
<dbReference type="Pfam" id="PF08240">
    <property type="entry name" value="ADH_N"/>
    <property type="match status" value="1"/>
</dbReference>
<keyword evidence="5" id="KW-1185">Reference proteome</keyword>
<evidence type="ECO:0000313" key="4">
    <source>
        <dbReference type="EMBL" id="MEN3929444.1"/>
    </source>
</evidence>
<dbReference type="EMBL" id="JBBYXI010000001">
    <property type="protein sequence ID" value="MEN3929444.1"/>
    <property type="molecule type" value="Genomic_DNA"/>
</dbReference>
<dbReference type="InterPro" id="IPR036291">
    <property type="entry name" value="NAD(P)-bd_dom_sf"/>
</dbReference>
<dbReference type="Gene3D" id="3.40.50.720">
    <property type="entry name" value="NAD(P)-binding Rossmann-like Domain"/>
    <property type="match status" value="1"/>
</dbReference>
<protein>
    <submittedName>
        <fullName evidence="4">NAD(P)H-quinone oxidoreductase</fullName>
    </submittedName>
</protein>
<sequence length="334" mass="36434">MTARIVQDMQCIQIREFGGPEVLQLVSRKSPVPEKNEVLVRVKAAGVNRPDVFQRQGHYAPPKGSSDLPGLEVAGIIQQTGEDVHHLHVGDEVCALLAGGGYAEYCTVPAVQVLPIPKGLSMVEAAALPETFFTVWTNVFESGALKRGESILIHGGSSGIGTTAIQMAKHMGARVLVTAGSDEKCQACEHLGADHAINYHTEDFVQAVRKLTDYTGVDVILDMVGGDYLPRNLKALAYKGRHVSIAFLRGSVMKELDLMPLILKRQILTGSTLRAREPEEKGRIAQELKTHIWPAIESGKIKPRVFKTFPLAQAEEAHRLMESSQHIGKIVLTI</sequence>
<dbReference type="RefSeq" id="WP_346335445.1">
    <property type="nucleotide sequence ID" value="NZ_JBBYXI010000001.1"/>
</dbReference>
<dbReference type="SMART" id="SM00829">
    <property type="entry name" value="PKS_ER"/>
    <property type="match status" value="1"/>
</dbReference>
<dbReference type="CDD" id="cd05276">
    <property type="entry name" value="p53_inducible_oxidoreductase"/>
    <property type="match status" value="1"/>
</dbReference>
<feature type="domain" description="Enoyl reductase (ER)" evidence="3">
    <location>
        <begin position="18"/>
        <end position="332"/>
    </location>
</feature>
<proteinExistence type="predicted"/>
<comment type="caution">
    <text evidence="4">The sequence shown here is derived from an EMBL/GenBank/DDBJ whole genome shotgun (WGS) entry which is preliminary data.</text>
</comment>
<dbReference type="PANTHER" id="PTHR48106">
    <property type="entry name" value="QUINONE OXIDOREDUCTASE PIG3-RELATED"/>
    <property type="match status" value="1"/>
</dbReference>
<dbReference type="Proteomes" id="UP001418637">
    <property type="component" value="Unassembled WGS sequence"/>
</dbReference>
<dbReference type="Pfam" id="PF00107">
    <property type="entry name" value="ADH_zinc_N"/>
    <property type="match status" value="1"/>
</dbReference>
<organism evidence="4 5">
    <name type="scientific">Hohaiivirga grylli</name>
    <dbReference type="NCBI Taxonomy" id="3133970"/>
    <lineage>
        <taxon>Bacteria</taxon>
        <taxon>Pseudomonadati</taxon>
        <taxon>Pseudomonadota</taxon>
        <taxon>Alphaproteobacteria</taxon>
        <taxon>Hyphomicrobiales</taxon>
        <taxon>Methylobacteriaceae</taxon>
        <taxon>Hohaiivirga</taxon>
    </lineage>
</organism>
<dbReference type="InterPro" id="IPR011032">
    <property type="entry name" value="GroES-like_sf"/>
</dbReference>
<evidence type="ECO:0000259" key="3">
    <source>
        <dbReference type="SMART" id="SM00829"/>
    </source>
</evidence>
<name>A0ABV0BET3_9HYPH</name>
<dbReference type="SUPFAM" id="SSF51735">
    <property type="entry name" value="NAD(P)-binding Rossmann-fold domains"/>
    <property type="match status" value="1"/>
</dbReference>
<dbReference type="PANTHER" id="PTHR48106:SF8">
    <property type="entry name" value="OS02G0805600 PROTEIN"/>
    <property type="match status" value="1"/>
</dbReference>
<dbReference type="InterPro" id="IPR013149">
    <property type="entry name" value="ADH-like_C"/>
</dbReference>
<dbReference type="InterPro" id="IPR014189">
    <property type="entry name" value="Quinone_OxRdtase_PIG3"/>
</dbReference>
<evidence type="ECO:0000256" key="1">
    <source>
        <dbReference type="ARBA" id="ARBA00022857"/>
    </source>
</evidence>
<dbReference type="NCBIfam" id="TIGR02824">
    <property type="entry name" value="quinone_pig3"/>
    <property type="match status" value="1"/>
</dbReference>
<dbReference type="InterPro" id="IPR013154">
    <property type="entry name" value="ADH-like_N"/>
</dbReference>
<dbReference type="InterPro" id="IPR020843">
    <property type="entry name" value="ER"/>
</dbReference>
<keyword evidence="2" id="KW-0560">Oxidoreductase</keyword>
<dbReference type="Gene3D" id="3.90.180.10">
    <property type="entry name" value="Medium-chain alcohol dehydrogenases, catalytic domain"/>
    <property type="match status" value="1"/>
</dbReference>
<gene>
    <name evidence="4" type="ORF">WJT86_00035</name>
</gene>
<evidence type="ECO:0000256" key="2">
    <source>
        <dbReference type="ARBA" id="ARBA00023002"/>
    </source>
</evidence>
<evidence type="ECO:0000313" key="5">
    <source>
        <dbReference type="Proteomes" id="UP001418637"/>
    </source>
</evidence>
<keyword evidence="1" id="KW-0521">NADP</keyword>
<reference evidence="4 5" key="1">
    <citation type="submission" date="2024-04" db="EMBL/GenBank/DDBJ databases">
        <title>A novel species isolated from cricket.</title>
        <authorList>
            <person name="Wang H.-C."/>
        </authorList>
    </citation>
    <scope>NUCLEOTIDE SEQUENCE [LARGE SCALE GENOMIC DNA]</scope>
    <source>
        <strain evidence="4 5">WL0021</strain>
    </source>
</reference>